<evidence type="ECO:0000256" key="1">
    <source>
        <dbReference type="SAM" id="MobiDB-lite"/>
    </source>
</evidence>
<dbReference type="AlphaFoldDB" id="A0A061ITG5"/>
<keyword evidence="3" id="KW-1185">Reference proteome</keyword>
<feature type="compositionally biased region" description="Low complexity" evidence="1">
    <location>
        <begin position="85"/>
        <end position="107"/>
    </location>
</feature>
<dbReference type="EMBL" id="AUPL01007486">
    <property type="protein sequence ID" value="ESL05051.1"/>
    <property type="molecule type" value="Genomic_DNA"/>
</dbReference>
<dbReference type="VEuPathDB" id="TriTrypDB:TRSC58_07348"/>
<dbReference type="Proteomes" id="UP000031737">
    <property type="component" value="Unassembled WGS sequence"/>
</dbReference>
<comment type="caution">
    <text evidence="2">The sequence shown here is derived from an EMBL/GenBank/DDBJ whole genome shotgun (WGS) entry which is preliminary data.</text>
</comment>
<feature type="region of interest" description="Disordered" evidence="1">
    <location>
        <begin position="45"/>
        <end position="108"/>
    </location>
</feature>
<gene>
    <name evidence="2" type="ORF">TRSC58_07348</name>
</gene>
<proteinExistence type="predicted"/>
<organism evidence="2 3">
    <name type="scientific">Trypanosoma rangeli SC58</name>
    <dbReference type="NCBI Taxonomy" id="429131"/>
    <lineage>
        <taxon>Eukaryota</taxon>
        <taxon>Discoba</taxon>
        <taxon>Euglenozoa</taxon>
        <taxon>Kinetoplastea</taxon>
        <taxon>Metakinetoplastina</taxon>
        <taxon>Trypanosomatida</taxon>
        <taxon>Trypanosomatidae</taxon>
        <taxon>Trypanosoma</taxon>
        <taxon>Herpetosoma</taxon>
    </lineage>
</organism>
<feature type="compositionally biased region" description="Low complexity" evidence="1">
    <location>
        <begin position="49"/>
        <end position="71"/>
    </location>
</feature>
<dbReference type="OrthoDB" id="252726at2759"/>
<accession>A0A061ITG5</accession>
<feature type="region of interest" description="Disordered" evidence="1">
    <location>
        <begin position="1"/>
        <end position="25"/>
    </location>
</feature>
<evidence type="ECO:0000313" key="2">
    <source>
        <dbReference type="EMBL" id="ESL05051.1"/>
    </source>
</evidence>
<name>A0A061ITG5_TRYRA</name>
<reference evidence="2 3" key="1">
    <citation type="submission" date="2013-07" db="EMBL/GenBank/DDBJ databases">
        <authorList>
            <person name="Stoco P.H."/>
            <person name="Wagner G."/>
            <person name="Gerber A."/>
            <person name="Zaha A."/>
            <person name="Thompson C."/>
            <person name="Bartholomeu D.C."/>
            <person name="Luckemeyer D.D."/>
            <person name="Bahia D."/>
            <person name="Loreto E."/>
            <person name="Prestes E.B."/>
            <person name="Lima F.M."/>
            <person name="Rodrigues-Luiz G."/>
            <person name="Vallejo G.A."/>
            <person name="Filho J.F."/>
            <person name="Monteiro K.M."/>
            <person name="Tyler K.M."/>
            <person name="de Almeida L.G."/>
            <person name="Ortiz M.F."/>
            <person name="Siervo M.A."/>
            <person name="de Moraes M.H."/>
            <person name="Cunha O.L."/>
            <person name="Mendonca-Neto R."/>
            <person name="Silva R."/>
            <person name="Teixeira S.M."/>
            <person name="Murta S.M."/>
            <person name="Sincero T.C."/>
            <person name="Mendes T.A."/>
            <person name="Urmenyi T.P."/>
            <person name="Silva V.G."/>
            <person name="da Rocha W.D."/>
            <person name="Andersson B."/>
            <person name="Romanha A.J."/>
            <person name="Steindel M."/>
            <person name="de Vasconcelos A.T."/>
            <person name="Grisard E.C."/>
        </authorList>
    </citation>
    <scope>NUCLEOTIDE SEQUENCE [LARGE SCALE GENOMIC DNA]</scope>
    <source>
        <strain evidence="2 3">SC58</strain>
    </source>
</reference>
<evidence type="ECO:0000313" key="3">
    <source>
        <dbReference type="Proteomes" id="UP000031737"/>
    </source>
</evidence>
<sequence>MDVLPSHLDDWAVESDPDVPFPAPRVSMGLSRIRRAFFKDLMETDESQSPDVVVSPSSSCGKSSQKGCSLSDAADGGENKDDGRNSSNNDNSDVTSDSDSNTGTVDVEVLPVSSTSRKRILRRYSGIAVSALGGAILAGLVRRGISTILRTLVSGLFLTQLLSSLGYAEVRWKRIMEDLWCICGYRPESGPFRAAIAVIAGSVERKIAIVCGIVAGLFLS</sequence>
<protein>
    <submittedName>
        <fullName evidence="2">Uncharacterized protein</fullName>
    </submittedName>
</protein>